<keyword evidence="7 8" id="KW-0694">RNA-binding</keyword>
<dbReference type="Gene3D" id="2.40.50.140">
    <property type="entry name" value="Nucleic acid-binding proteins"/>
    <property type="match status" value="2"/>
</dbReference>
<organism evidence="11 12">
    <name type="scientific">Pseudoalteromonas luteoviolacea</name>
    <dbReference type="NCBI Taxonomy" id="43657"/>
    <lineage>
        <taxon>Bacteria</taxon>
        <taxon>Pseudomonadati</taxon>
        <taxon>Pseudomonadota</taxon>
        <taxon>Gammaproteobacteria</taxon>
        <taxon>Alteromonadales</taxon>
        <taxon>Pseudoalteromonadaceae</taxon>
        <taxon>Pseudoalteromonas</taxon>
    </lineage>
</organism>
<keyword evidence="6 8" id="KW-0269">Exonuclease</keyword>
<dbReference type="InterPro" id="IPR004476">
    <property type="entry name" value="RNase_II/RNase_R"/>
</dbReference>
<dbReference type="GO" id="GO:0008859">
    <property type="term" value="F:exoribonuclease II activity"/>
    <property type="evidence" value="ECO:0007669"/>
    <property type="project" value="UniProtKB-UniRule"/>
</dbReference>
<keyword evidence="5 8" id="KW-0378">Hydrolase</keyword>
<comment type="caution">
    <text evidence="11">The sequence shown here is derived from an EMBL/GenBank/DDBJ whole genome shotgun (WGS) entry which is preliminary data.</text>
</comment>
<sequence length="831" mass="93362">MSKQDPYLSREQEKYDNPVPSREFILEKIKASNKKTSFSQLCQALNVFEEERQIAFKRRLRAMERDGQLHFNKFKCYVIPCDDGLVKGKVIGHRDGFGFLEVEGEKKDWFITKHQMDRVLHGDWVLAKAASRGSGGKVEARIVRVLESERAPIIGRYFVEHGMAVVVPEDPRLTQDIVILPGGEKGARHNQMVQVEITQRPSKQMNAVGKVTDVIGDHMAPGMEIEVALRNHDIPHVWPQAVEEQVSKHGEFVAEKDKQGRIDLRNLPLLTIDGEDARDFDDAVHCERKRSGGWRLWVAIADVSHYVEKNSPLDKEAIERGNSVYFPEQVVPMLPKVLSNGLCSLNPKVDRLCMVAEMTVSEAGKLSGYRFYEAVMNSHARLTYTKVHAILQGDEKLREEYAEVTPHLTELHNMYMALKSARQTRGAIEFETLETRFVFNAYRKIESIVPVVRNDAHKLIEECMILANVSAARLLEKHDASSLYRVHDEPDPEKLSHFRQFLNDLGIESPIGHEPTPLELTEALASLGQRPETELIQTMLLRSMKQAVYQPDNIGHYGLALKAYAHFTSPIRRYPDLVVHRAIKGILAAQGQTVSGAYVYDADEADQLGEQCSMTERRADDATREVADWLKCEFMQDHVGSEFSGVISSVTNFGLFVRLDELQIDGMIHVSNLGHEYFHFDGAKHCLVGEHSKTVYRLGDKLSVVVASVSLDERRINLVLADEAEPDRYARRRKKSKSSSDAPAKSSVRAQLKAGKFPNGKSDKQDDSSEKSAKKAKKRKKTTPKGVLKKGKKAGASGSKKVAKKSTGKKATKAKRPGKNARKKQKNSAGA</sequence>
<dbReference type="Pfam" id="PF17876">
    <property type="entry name" value="CSD2"/>
    <property type="match status" value="1"/>
</dbReference>
<comment type="function">
    <text evidence="8">3'-5' exoribonuclease that releases 5'-nucleoside monophosphates and is involved in maturation of structured RNAs.</text>
</comment>
<dbReference type="Pfam" id="PF00575">
    <property type="entry name" value="S1"/>
    <property type="match status" value="1"/>
</dbReference>
<evidence type="ECO:0000256" key="5">
    <source>
        <dbReference type="ARBA" id="ARBA00022801"/>
    </source>
</evidence>
<keyword evidence="3 8" id="KW-0963">Cytoplasm</keyword>
<dbReference type="InterPro" id="IPR022966">
    <property type="entry name" value="RNase_II/R_CS"/>
</dbReference>
<proteinExistence type="inferred from homology"/>
<evidence type="ECO:0000256" key="9">
    <source>
        <dbReference type="SAM" id="MobiDB-lite"/>
    </source>
</evidence>
<dbReference type="HAMAP" id="MF_01895">
    <property type="entry name" value="RNase_R"/>
    <property type="match status" value="1"/>
</dbReference>
<dbReference type="InterPro" id="IPR013223">
    <property type="entry name" value="RNase_B_OB_dom"/>
</dbReference>
<evidence type="ECO:0000256" key="6">
    <source>
        <dbReference type="ARBA" id="ARBA00022839"/>
    </source>
</evidence>
<dbReference type="InterPro" id="IPR011805">
    <property type="entry name" value="RNase_R"/>
</dbReference>
<feature type="compositionally biased region" description="Basic residues" evidence="9">
    <location>
        <begin position="801"/>
        <end position="831"/>
    </location>
</feature>
<dbReference type="NCBIfam" id="NF008648">
    <property type="entry name" value="PRK11642.1"/>
    <property type="match status" value="1"/>
</dbReference>
<evidence type="ECO:0000256" key="8">
    <source>
        <dbReference type="HAMAP-Rule" id="MF_01895"/>
    </source>
</evidence>
<dbReference type="EC" id="3.1.13.1" evidence="8"/>
<evidence type="ECO:0000313" key="12">
    <source>
        <dbReference type="Proteomes" id="UP000031327"/>
    </source>
</evidence>
<evidence type="ECO:0000256" key="4">
    <source>
        <dbReference type="ARBA" id="ARBA00022722"/>
    </source>
</evidence>
<dbReference type="EMBL" id="JWIC01000004">
    <property type="protein sequence ID" value="KID57800.1"/>
    <property type="molecule type" value="Genomic_DNA"/>
</dbReference>
<comment type="subcellular location">
    <subcellularLocation>
        <location evidence="2 8">Cytoplasm</location>
    </subcellularLocation>
</comment>
<dbReference type="OrthoDB" id="9764149at2"/>
<dbReference type="Proteomes" id="UP000031327">
    <property type="component" value="Unassembled WGS sequence"/>
</dbReference>
<dbReference type="SMART" id="SM00955">
    <property type="entry name" value="RNB"/>
    <property type="match status" value="1"/>
</dbReference>
<dbReference type="InterPro" id="IPR040476">
    <property type="entry name" value="CSD2"/>
</dbReference>
<feature type="compositionally biased region" description="Basic residues" evidence="9">
    <location>
        <begin position="774"/>
        <end position="793"/>
    </location>
</feature>
<dbReference type="InterPro" id="IPR011129">
    <property type="entry name" value="CSD"/>
</dbReference>
<dbReference type="PROSITE" id="PS50126">
    <property type="entry name" value="S1"/>
    <property type="match status" value="1"/>
</dbReference>
<dbReference type="InterPro" id="IPR012340">
    <property type="entry name" value="NA-bd_OB-fold"/>
</dbReference>
<evidence type="ECO:0000256" key="2">
    <source>
        <dbReference type="ARBA" id="ARBA00004496"/>
    </source>
</evidence>
<gene>
    <name evidence="8" type="primary">rnr</name>
    <name evidence="11" type="ORF">JF50_03340</name>
</gene>
<evidence type="ECO:0000259" key="10">
    <source>
        <dbReference type="PROSITE" id="PS50126"/>
    </source>
</evidence>
<dbReference type="AlphaFoldDB" id="A0A0C1QEM1"/>
<dbReference type="CDD" id="cd04471">
    <property type="entry name" value="S1_RNase_R"/>
    <property type="match status" value="1"/>
</dbReference>
<dbReference type="PROSITE" id="PS01175">
    <property type="entry name" value="RIBONUCLEASE_II"/>
    <property type="match status" value="1"/>
</dbReference>
<dbReference type="GO" id="GO:0006402">
    <property type="term" value="P:mRNA catabolic process"/>
    <property type="evidence" value="ECO:0007669"/>
    <property type="project" value="TreeGrafter"/>
</dbReference>
<feature type="region of interest" description="Disordered" evidence="9">
    <location>
        <begin position="728"/>
        <end position="831"/>
    </location>
</feature>
<dbReference type="InterPro" id="IPR050180">
    <property type="entry name" value="RNR_Ribonuclease"/>
</dbReference>
<dbReference type="Pfam" id="PF00773">
    <property type="entry name" value="RNB"/>
    <property type="match status" value="1"/>
</dbReference>
<protein>
    <recommendedName>
        <fullName evidence="8">Ribonuclease R</fullName>
        <shortName evidence="8">RNase R</shortName>
        <ecNumber evidence="8">3.1.13.1</ecNumber>
    </recommendedName>
</protein>
<dbReference type="InterPro" id="IPR001900">
    <property type="entry name" value="RNase_II/R"/>
</dbReference>
<evidence type="ECO:0000256" key="7">
    <source>
        <dbReference type="ARBA" id="ARBA00022884"/>
    </source>
</evidence>
<reference evidence="11 12" key="1">
    <citation type="submission" date="2014-12" db="EMBL/GenBank/DDBJ databases">
        <title>Draft Genome Sequence of Pseudoalteromonas luteoviolacea HI1.</title>
        <authorList>
            <person name="Asahina A.Y."/>
            <person name="Hadfield M.G."/>
        </authorList>
    </citation>
    <scope>NUCLEOTIDE SEQUENCE [LARGE SCALE GENOMIC DNA]</scope>
    <source>
        <strain evidence="11 12">HI1</strain>
    </source>
</reference>
<dbReference type="Pfam" id="PF08206">
    <property type="entry name" value="OB_RNB"/>
    <property type="match status" value="1"/>
</dbReference>
<dbReference type="PANTHER" id="PTHR23355:SF9">
    <property type="entry name" value="DIS3-LIKE EXONUCLEASE 2"/>
    <property type="match status" value="1"/>
</dbReference>
<dbReference type="NCBIfam" id="TIGR02063">
    <property type="entry name" value="RNase_R"/>
    <property type="match status" value="1"/>
</dbReference>
<keyword evidence="4 8" id="KW-0540">Nuclease</keyword>
<dbReference type="SUPFAM" id="SSF50249">
    <property type="entry name" value="Nucleic acid-binding proteins"/>
    <property type="match status" value="4"/>
</dbReference>
<dbReference type="SMART" id="SM00357">
    <property type="entry name" value="CSP"/>
    <property type="match status" value="1"/>
</dbReference>
<dbReference type="PANTHER" id="PTHR23355">
    <property type="entry name" value="RIBONUCLEASE"/>
    <property type="match status" value="1"/>
</dbReference>
<evidence type="ECO:0000256" key="3">
    <source>
        <dbReference type="ARBA" id="ARBA00022490"/>
    </source>
</evidence>
<dbReference type="GO" id="GO:0003723">
    <property type="term" value="F:RNA binding"/>
    <property type="evidence" value="ECO:0007669"/>
    <property type="project" value="UniProtKB-UniRule"/>
</dbReference>
<dbReference type="RefSeq" id="WP_039608101.1">
    <property type="nucleotide sequence ID" value="NZ_JWIC01000004.1"/>
</dbReference>
<name>A0A0C1QEM1_9GAMM</name>
<dbReference type="GO" id="GO:0005829">
    <property type="term" value="C:cytosol"/>
    <property type="evidence" value="ECO:0007669"/>
    <property type="project" value="TreeGrafter"/>
</dbReference>
<comment type="catalytic activity">
    <reaction evidence="1 8">
        <text>Exonucleolytic cleavage in the 3'- to 5'-direction to yield nucleoside 5'-phosphates.</text>
        <dbReference type="EC" id="3.1.13.1"/>
    </reaction>
</comment>
<dbReference type="NCBIfam" id="TIGR00358">
    <property type="entry name" value="3_prime_RNase"/>
    <property type="match status" value="1"/>
</dbReference>
<accession>A0A0C1QEM1</accession>
<comment type="similarity">
    <text evidence="8">Belongs to the RNR ribonuclease family. RNase R subfamily.</text>
</comment>
<evidence type="ECO:0000313" key="11">
    <source>
        <dbReference type="EMBL" id="KID57800.1"/>
    </source>
</evidence>
<dbReference type="InterPro" id="IPR003029">
    <property type="entry name" value="S1_domain"/>
</dbReference>
<evidence type="ECO:0000256" key="1">
    <source>
        <dbReference type="ARBA" id="ARBA00001849"/>
    </source>
</evidence>
<feature type="compositionally biased region" description="Basic and acidic residues" evidence="9">
    <location>
        <begin position="761"/>
        <end position="773"/>
    </location>
</feature>
<feature type="domain" description="S1 motif" evidence="10">
    <location>
        <begin position="640"/>
        <end position="721"/>
    </location>
</feature>
<dbReference type="SMART" id="SM00316">
    <property type="entry name" value="S1"/>
    <property type="match status" value="1"/>
</dbReference>